<dbReference type="GO" id="GO:0098796">
    <property type="term" value="C:membrane protein complex"/>
    <property type="evidence" value="ECO:0007669"/>
    <property type="project" value="UniProtKB-ARBA"/>
</dbReference>
<feature type="region of interest" description="Disordered" evidence="11">
    <location>
        <begin position="168"/>
        <end position="223"/>
    </location>
</feature>
<evidence type="ECO:0000256" key="1">
    <source>
        <dbReference type="ARBA" id="ARBA00010643"/>
    </source>
</evidence>
<dbReference type="Proteomes" id="UP000249524">
    <property type="component" value="Unassembled WGS sequence"/>
</dbReference>
<keyword evidence="13" id="KW-1185">Reference proteome</keyword>
<sequence>MSVRRLSPNQPASFEFTPETLEKAKAWMANFPAGKQQSAVVPVLWLVQKQEGWVSEPAIRAVAELLGMPVIRVLEVVTFYTMFMLEPVGTHALVQVCGTTPCQVRGAEALMAVCKKKIGPQNHRSADGKFYWQEVECLGACSNAPMAAINDYYYEDLTPEGLEKLLDDFAAGKNPPPGSEIGRQNSAPAGGPTTLTDPKLYDGSLGKKIKIPNLPAKPTKEKA</sequence>
<dbReference type="EC" id="1.6.5.11" evidence="12"/>
<evidence type="ECO:0000313" key="13">
    <source>
        <dbReference type="Proteomes" id="UP000249524"/>
    </source>
</evidence>
<comment type="catalytic activity">
    <reaction evidence="9">
        <text>a quinone + NADH + 5 H(+)(in) = a quinol + NAD(+) + 4 H(+)(out)</text>
        <dbReference type="Rhea" id="RHEA:57888"/>
        <dbReference type="ChEBI" id="CHEBI:15378"/>
        <dbReference type="ChEBI" id="CHEBI:24646"/>
        <dbReference type="ChEBI" id="CHEBI:57540"/>
        <dbReference type="ChEBI" id="CHEBI:57945"/>
        <dbReference type="ChEBI" id="CHEBI:132124"/>
    </reaction>
</comment>
<dbReference type="InterPro" id="IPR042128">
    <property type="entry name" value="NuoE_dom"/>
</dbReference>
<keyword evidence="2 10" id="KW-0001">2Fe-2S</keyword>
<dbReference type="PANTHER" id="PTHR10371">
    <property type="entry name" value="NADH DEHYDROGENASE UBIQUINONE FLAVOPROTEIN 2, MITOCHONDRIAL"/>
    <property type="match status" value="1"/>
</dbReference>
<evidence type="ECO:0000256" key="2">
    <source>
        <dbReference type="ARBA" id="ARBA00022714"/>
    </source>
</evidence>
<dbReference type="FunFam" id="3.40.30.10:FF:000022">
    <property type="entry name" value="NADH dehydrogenase flavoprotein 2, mitochondrial"/>
    <property type="match status" value="1"/>
</dbReference>
<evidence type="ECO:0000256" key="5">
    <source>
        <dbReference type="ARBA" id="ARBA00023004"/>
    </source>
</evidence>
<comment type="cofactor">
    <cofactor evidence="8">
        <name>[2Fe-2S] cluster</name>
        <dbReference type="ChEBI" id="CHEBI:190135"/>
    </cofactor>
</comment>
<feature type="binding site" evidence="10">
    <location>
        <position position="102"/>
    </location>
    <ligand>
        <name>[2Fe-2S] cluster</name>
        <dbReference type="ChEBI" id="CHEBI:190135"/>
    </ligand>
</feature>
<evidence type="ECO:0000256" key="3">
    <source>
        <dbReference type="ARBA" id="ARBA00022723"/>
    </source>
</evidence>
<dbReference type="Pfam" id="PF01257">
    <property type="entry name" value="2Fe-2S_thioredx"/>
    <property type="match status" value="1"/>
</dbReference>
<protein>
    <submittedName>
        <fullName evidence="12">NADH-quinone oxidoreductase subunit NuoE</fullName>
        <ecNumber evidence="12">1.6.5.11</ecNumber>
    </submittedName>
</protein>
<feature type="binding site" evidence="10">
    <location>
        <position position="141"/>
    </location>
    <ligand>
        <name>[2Fe-2S] cluster</name>
        <dbReference type="ChEBI" id="CHEBI:190135"/>
    </ligand>
</feature>
<dbReference type="GO" id="GO:0051537">
    <property type="term" value="F:2 iron, 2 sulfur cluster binding"/>
    <property type="evidence" value="ECO:0007669"/>
    <property type="project" value="UniProtKB-KW"/>
</dbReference>
<gene>
    <name evidence="12" type="ORF">DJ019_02925</name>
</gene>
<evidence type="ECO:0000256" key="9">
    <source>
        <dbReference type="ARBA" id="ARBA00047712"/>
    </source>
</evidence>
<evidence type="ECO:0000256" key="6">
    <source>
        <dbReference type="ARBA" id="ARBA00023014"/>
    </source>
</evidence>
<dbReference type="CDD" id="cd03064">
    <property type="entry name" value="TRX_Fd_NuoE"/>
    <property type="match status" value="1"/>
</dbReference>
<dbReference type="RefSeq" id="WP_111274470.1">
    <property type="nucleotide sequence ID" value="NZ_QFYS01000001.1"/>
</dbReference>
<feature type="binding site" evidence="10">
    <location>
        <position position="97"/>
    </location>
    <ligand>
        <name>[2Fe-2S] cluster</name>
        <dbReference type="ChEBI" id="CHEBI:190135"/>
    </ligand>
</feature>
<dbReference type="GO" id="GO:0022804">
    <property type="term" value="F:active transmembrane transporter activity"/>
    <property type="evidence" value="ECO:0007669"/>
    <property type="project" value="UniProtKB-ARBA"/>
</dbReference>
<comment type="similarity">
    <text evidence="1">Belongs to the complex I 24 kDa subunit family.</text>
</comment>
<proteinExistence type="inferred from homology"/>
<dbReference type="GO" id="GO:1902494">
    <property type="term" value="C:catalytic complex"/>
    <property type="evidence" value="ECO:0007669"/>
    <property type="project" value="UniProtKB-ARBA"/>
</dbReference>
<feature type="binding site" evidence="10">
    <location>
        <position position="137"/>
    </location>
    <ligand>
        <name>[2Fe-2S] cluster</name>
        <dbReference type="ChEBI" id="CHEBI:190135"/>
    </ligand>
</feature>
<evidence type="ECO:0000256" key="7">
    <source>
        <dbReference type="ARBA" id="ARBA00023027"/>
    </source>
</evidence>
<dbReference type="OrthoDB" id="9807941at2"/>
<name>A0A328BV94_9CAUL</name>
<dbReference type="EMBL" id="QFYS01000001">
    <property type="protein sequence ID" value="RAK68978.1"/>
    <property type="molecule type" value="Genomic_DNA"/>
</dbReference>
<dbReference type="GO" id="GO:0008324">
    <property type="term" value="F:monoatomic cation transmembrane transporter activity"/>
    <property type="evidence" value="ECO:0007669"/>
    <property type="project" value="UniProtKB-ARBA"/>
</dbReference>
<dbReference type="SUPFAM" id="SSF52833">
    <property type="entry name" value="Thioredoxin-like"/>
    <property type="match status" value="1"/>
</dbReference>
<dbReference type="AlphaFoldDB" id="A0A328BV94"/>
<dbReference type="GO" id="GO:0031967">
    <property type="term" value="C:organelle envelope"/>
    <property type="evidence" value="ECO:0007669"/>
    <property type="project" value="UniProtKB-ARBA"/>
</dbReference>
<dbReference type="InterPro" id="IPR041921">
    <property type="entry name" value="NuoE_N"/>
</dbReference>
<comment type="cofactor">
    <cofactor evidence="10">
        <name>[2Fe-2S] cluster</name>
        <dbReference type="ChEBI" id="CHEBI:190135"/>
    </cofactor>
    <text evidence="10">Binds 1 [2Fe-2S] cluster.</text>
</comment>
<keyword evidence="5 10" id="KW-0408">Iron</keyword>
<keyword evidence="12" id="KW-0560">Oxidoreductase</keyword>
<evidence type="ECO:0000256" key="10">
    <source>
        <dbReference type="PIRSR" id="PIRSR000216-1"/>
    </source>
</evidence>
<dbReference type="NCBIfam" id="TIGR01958">
    <property type="entry name" value="nuoE_fam"/>
    <property type="match status" value="1"/>
</dbReference>
<accession>A0A328BV94</accession>
<reference evidence="12 13" key="1">
    <citation type="submission" date="2018-05" db="EMBL/GenBank/DDBJ databases">
        <authorList>
            <person name="Lanie J.A."/>
            <person name="Ng W.-L."/>
            <person name="Kazmierczak K.M."/>
            <person name="Andrzejewski T.M."/>
            <person name="Davidsen T.M."/>
            <person name="Wayne K.J."/>
            <person name="Tettelin H."/>
            <person name="Glass J.I."/>
            <person name="Rusch D."/>
            <person name="Podicherti R."/>
            <person name="Tsui H.-C.T."/>
            <person name="Winkler M.E."/>
        </authorList>
    </citation>
    <scope>NUCLEOTIDE SEQUENCE [LARGE SCALE GENOMIC DNA]</scope>
    <source>
        <strain evidence="12 13">BUT-10</strain>
    </source>
</reference>
<keyword evidence="3 10" id="KW-0479">Metal-binding</keyword>
<dbReference type="GO" id="GO:0022890">
    <property type="term" value="F:inorganic cation transmembrane transporter activity"/>
    <property type="evidence" value="ECO:0007669"/>
    <property type="project" value="UniProtKB-ARBA"/>
</dbReference>
<organism evidence="12 13">
    <name type="scientific">Phenylobacterium kunshanense</name>
    <dbReference type="NCBI Taxonomy" id="1445034"/>
    <lineage>
        <taxon>Bacteria</taxon>
        <taxon>Pseudomonadati</taxon>
        <taxon>Pseudomonadota</taxon>
        <taxon>Alphaproteobacteria</taxon>
        <taxon>Caulobacterales</taxon>
        <taxon>Caulobacteraceae</taxon>
        <taxon>Phenylobacterium</taxon>
    </lineage>
</organism>
<evidence type="ECO:0000256" key="11">
    <source>
        <dbReference type="SAM" id="MobiDB-lite"/>
    </source>
</evidence>
<keyword evidence="6 10" id="KW-0411">Iron-sulfur</keyword>
<dbReference type="GO" id="GO:0003954">
    <property type="term" value="F:NADH dehydrogenase activity"/>
    <property type="evidence" value="ECO:0007669"/>
    <property type="project" value="TreeGrafter"/>
</dbReference>
<evidence type="ECO:0000256" key="4">
    <source>
        <dbReference type="ARBA" id="ARBA00022967"/>
    </source>
</evidence>
<dbReference type="GO" id="GO:0046872">
    <property type="term" value="F:metal ion binding"/>
    <property type="evidence" value="ECO:0007669"/>
    <property type="project" value="UniProtKB-KW"/>
</dbReference>
<dbReference type="InterPro" id="IPR002023">
    <property type="entry name" value="NuoE-like"/>
</dbReference>
<dbReference type="Gene3D" id="3.40.30.10">
    <property type="entry name" value="Glutaredoxin"/>
    <property type="match status" value="1"/>
</dbReference>
<evidence type="ECO:0000256" key="8">
    <source>
        <dbReference type="ARBA" id="ARBA00034078"/>
    </source>
</evidence>
<dbReference type="GO" id="GO:0098662">
    <property type="term" value="P:inorganic cation transmembrane transport"/>
    <property type="evidence" value="ECO:0007669"/>
    <property type="project" value="UniProtKB-ARBA"/>
</dbReference>
<dbReference type="InterPro" id="IPR036249">
    <property type="entry name" value="Thioredoxin-like_sf"/>
</dbReference>
<keyword evidence="7" id="KW-0520">NAD</keyword>
<dbReference type="PANTHER" id="PTHR10371:SF3">
    <property type="entry name" value="NADH DEHYDROGENASE [UBIQUINONE] FLAVOPROTEIN 2, MITOCHONDRIAL"/>
    <property type="match status" value="1"/>
</dbReference>
<dbReference type="FunFam" id="1.10.10.1590:FF:000001">
    <property type="entry name" value="NADH-quinone oxidoreductase subunit E"/>
    <property type="match status" value="1"/>
</dbReference>
<dbReference type="PIRSF" id="PIRSF000216">
    <property type="entry name" value="NADH_DH_24kDa"/>
    <property type="match status" value="1"/>
</dbReference>
<dbReference type="NCBIfam" id="NF005724">
    <property type="entry name" value="PRK07539.1-4"/>
    <property type="match status" value="1"/>
</dbReference>
<comment type="caution">
    <text evidence="12">The sequence shown here is derived from an EMBL/GenBank/DDBJ whole genome shotgun (WGS) entry which is preliminary data.</text>
</comment>
<dbReference type="Gene3D" id="1.10.10.1590">
    <property type="entry name" value="NADH-quinone oxidoreductase subunit E"/>
    <property type="match status" value="1"/>
</dbReference>
<evidence type="ECO:0000313" key="12">
    <source>
        <dbReference type="EMBL" id="RAK68978.1"/>
    </source>
</evidence>
<dbReference type="GO" id="GO:0031090">
    <property type="term" value="C:organelle membrane"/>
    <property type="evidence" value="ECO:0007669"/>
    <property type="project" value="UniProtKB-ARBA"/>
</dbReference>
<keyword evidence="4" id="KW-1278">Translocase</keyword>